<feature type="non-terminal residue" evidence="2">
    <location>
        <position position="151"/>
    </location>
</feature>
<keyword evidence="3" id="KW-1185">Reference proteome</keyword>
<reference evidence="2 3" key="1">
    <citation type="journal article" date="2023" name="bioRxiv">
        <title>Conserved and derived expression patterns and positive selection on dental genes reveal complex evolutionary context of ever-growing rodent molars.</title>
        <authorList>
            <person name="Calamari Z.T."/>
            <person name="Song A."/>
            <person name="Cohen E."/>
            <person name="Akter M."/>
            <person name="Roy R.D."/>
            <person name="Hallikas O."/>
            <person name="Christensen M.M."/>
            <person name="Li P."/>
            <person name="Marangoni P."/>
            <person name="Jernvall J."/>
            <person name="Klein O.D."/>
        </authorList>
    </citation>
    <scope>NUCLEOTIDE SEQUENCE [LARGE SCALE GENOMIC DNA]</scope>
    <source>
        <strain evidence="2">V071</strain>
    </source>
</reference>
<dbReference type="GO" id="GO:0033017">
    <property type="term" value="C:sarcoplasmic reticulum membrane"/>
    <property type="evidence" value="ECO:0007669"/>
    <property type="project" value="TreeGrafter"/>
</dbReference>
<dbReference type="GO" id="GO:0006941">
    <property type="term" value="P:striated muscle contraction"/>
    <property type="evidence" value="ECO:0007669"/>
    <property type="project" value="TreeGrafter"/>
</dbReference>
<dbReference type="GO" id="GO:0005219">
    <property type="term" value="F:ryanodine-sensitive calcium-release channel activity"/>
    <property type="evidence" value="ECO:0007669"/>
    <property type="project" value="TreeGrafter"/>
</dbReference>
<sequence length="151" mass="16914">MILGASDRSVVAGTRLWSGCRPLLAGQASVGGGGEREGTWAWSHSSSALPTGEKVLQDDEFTCDLFRFLQLLCEGHNSDFQNYLRTQTGNNTTVNIIISTVDYLLRVQESISDFYWYYSGKDIIDEQGQRNFSKAIQVAKQVFNTLTEYIQ</sequence>
<evidence type="ECO:0000313" key="3">
    <source>
        <dbReference type="Proteomes" id="UP001488838"/>
    </source>
</evidence>
<dbReference type="EMBL" id="JBBHLL010000075">
    <property type="protein sequence ID" value="KAK7820064.1"/>
    <property type="molecule type" value="Genomic_DNA"/>
</dbReference>
<comment type="caution">
    <text evidence="2">The sequence shown here is derived from an EMBL/GenBank/DDBJ whole genome shotgun (WGS) entry which is preliminary data.</text>
</comment>
<name>A0AAW0J182_MYOGA</name>
<accession>A0AAW0J182</accession>
<dbReference type="GO" id="GO:0030018">
    <property type="term" value="C:Z disc"/>
    <property type="evidence" value="ECO:0007669"/>
    <property type="project" value="TreeGrafter"/>
</dbReference>
<dbReference type="InterPro" id="IPR015925">
    <property type="entry name" value="Ryanodine_IP3_receptor"/>
</dbReference>
<gene>
    <name evidence="2" type="ORF">U0070_022596</name>
</gene>
<dbReference type="InterPro" id="IPR013662">
    <property type="entry name" value="RIH_assoc-dom"/>
</dbReference>
<proteinExistence type="predicted"/>
<dbReference type="GO" id="GO:0042383">
    <property type="term" value="C:sarcolemma"/>
    <property type="evidence" value="ECO:0007669"/>
    <property type="project" value="TreeGrafter"/>
</dbReference>
<dbReference type="Pfam" id="PF08454">
    <property type="entry name" value="RIH_assoc"/>
    <property type="match status" value="1"/>
</dbReference>
<dbReference type="GO" id="GO:0034704">
    <property type="term" value="C:calcium channel complex"/>
    <property type="evidence" value="ECO:0007669"/>
    <property type="project" value="TreeGrafter"/>
</dbReference>
<dbReference type="PANTHER" id="PTHR46399:SF7">
    <property type="entry name" value="RYANODINE RECEPTOR 2"/>
    <property type="match status" value="1"/>
</dbReference>
<protein>
    <recommendedName>
        <fullName evidence="1">RyR/IP3R Homology associated domain-containing protein</fullName>
    </recommendedName>
</protein>
<dbReference type="PANTHER" id="PTHR46399">
    <property type="entry name" value="B30.2/SPRY DOMAIN-CONTAINING PROTEIN"/>
    <property type="match status" value="1"/>
</dbReference>
<dbReference type="GO" id="GO:0014808">
    <property type="term" value="P:release of sequestered calcium ion into cytosol by sarcoplasmic reticulum"/>
    <property type="evidence" value="ECO:0007669"/>
    <property type="project" value="TreeGrafter"/>
</dbReference>
<dbReference type="AlphaFoldDB" id="A0AAW0J182"/>
<evidence type="ECO:0000313" key="2">
    <source>
        <dbReference type="EMBL" id="KAK7820064.1"/>
    </source>
</evidence>
<dbReference type="Proteomes" id="UP001488838">
    <property type="component" value="Unassembled WGS sequence"/>
</dbReference>
<dbReference type="GO" id="GO:0005790">
    <property type="term" value="C:smooth endoplasmic reticulum"/>
    <property type="evidence" value="ECO:0007669"/>
    <property type="project" value="TreeGrafter"/>
</dbReference>
<feature type="domain" description="RyR/IP3R Homology associated" evidence="1">
    <location>
        <begin position="57"/>
        <end position="151"/>
    </location>
</feature>
<evidence type="ECO:0000259" key="1">
    <source>
        <dbReference type="Pfam" id="PF08454"/>
    </source>
</evidence>
<organism evidence="2 3">
    <name type="scientific">Myodes glareolus</name>
    <name type="common">Bank vole</name>
    <name type="synonym">Clethrionomys glareolus</name>
    <dbReference type="NCBI Taxonomy" id="447135"/>
    <lineage>
        <taxon>Eukaryota</taxon>
        <taxon>Metazoa</taxon>
        <taxon>Chordata</taxon>
        <taxon>Craniata</taxon>
        <taxon>Vertebrata</taxon>
        <taxon>Euteleostomi</taxon>
        <taxon>Mammalia</taxon>
        <taxon>Eutheria</taxon>
        <taxon>Euarchontoglires</taxon>
        <taxon>Glires</taxon>
        <taxon>Rodentia</taxon>
        <taxon>Myomorpha</taxon>
        <taxon>Muroidea</taxon>
        <taxon>Cricetidae</taxon>
        <taxon>Arvicolinae</taxon>
        <taxon>Myodes</taxon>
    </lineage>
</organism>